<feature type="compositionally biased region" description="Low complexity" evidence="9">
    <location>
        <begin position="748"/>
        <end position="776"/>
    </location>
</feature>
<dbReference type="Proteomes" id="UP000759131">
    <property type="component" value="Unassembled WGS sequence"/>
</dbReference>
<evidence type="ECO:0000256" key="6">
    <source>
        <dbReference type="ARBA" id="ARBA00023159"/>
    </source>
</evidence>
<feature type="region of interest" description="Disordered" evidence="9">
    <location>
        <begin position="20"/>
        <end position="84"/>
    </location>
</feature>
<comment type="similarity">
    <text evidence="2">Belongs to the AXUD1 family.</text>
</comment>
<keyword evidence="5" id="KW-0238">DNA-binding</keyword>
<dbReference type="PANTHER" id="PTHR13580">
    <property type="entry name" value="TGF-BETA INDUCED APOPTOSIS PROTEIN"/>
    <property type="match status" value="1"/>
</dbReference>
<evidence type="ECO:0000256" key="5">
    <source>
        <dbReference type="ARBA" id="ARBA00023125"/>
    </source>
</evidence>
<evidence type="ECO:0000313" key="11">
    <source>
        <dbReference type="EMBL" id="CAD7628613.1"/>
    </source>
</evidence>
<keyword evidence="3" id="KW-0053">Apoptosis</keyword>
<dbReference type="GO" id="GO:0043565">
    <property type="term" value="F:sequence-specific DNA binding"/>
    <property type="evidence" value="ECO:0007669"/>
    <property type="project" value="TreeGrafter"/>
</dbReference>
<evidence type="ECO:0000256" key="1">
    <source>
        <dbReference type="ARBA" id="ARBA00004123"/>
    </source>
</evidence>
<keyword evidence="6" id="KW-0010">Activator</keyword>
<proteinExistence type="inferred from homology"/>
<keyword evidence="7" id="KW-0804">Transcription</keyword>
<reference evidence="11" key="1">
    <citation type="submission" date="2020-11" db="EMBL/GenBank/DDBJ databases">
        <authorList>
            <person name="Tran Van P."/>
        </authorList>
    </citation>
    <scope>NUCLEOTIDE SEQUENCE</scope>
</reference>
<feature type="domain" description="Cysteine/serine-rich nuclear protein N-terminal" evidence="10">
    <location>
        <begin position="461"/>
        <end position="673"/>
    </location>
</feature>
<feature type="compositionally biased region" description="Low complexity" evidence="9">
    <location>
        <begin position="785"/>
        <end position="797"/>
    </location>
</feature>
<evidence type="ECO:0000259" key="10">
    <source>
        <dbReference type="Pfam" id="PF16019"/>
    </source>
</evidence>
<feature type="region of interest" description="Disordered" evidence="9">
    <location>
        <begin position="747"/>
        <end position="804"/>
    </location>
</feature>
<evidence type="ECO:0000256" key="8">
    <source>
        <dbReference type="ARBA" id="ARBA00023242"/>
    </source>
</evidence>
<evidence type="ECO:0000313" key="12">
    <source>
        <dbReference type="Proteomes" id="UP000759131"/>
    </source>
</evidence>
<keyword evidence="8" id="KW-0539">Nucleus</keyword>
<feature type="compositionally biased region" description="Basic and acidic residues" evidence="9">
    <location>
        <begin position="33"/>
        <end position="51"/>
    </location>
</feature>
<name>A0A7R9Q1B7_9ACAR</name>
<dbReference type="PRINTS" id="PR02031">
    <property type="entry name" value="CYSSERRICHNP"/>
</dbReference>
<evidence type="ECO:0000256" key="2">
    <source>
        <dbReference type="ARBA" id="ARBA00008548"/>
    </source>
</evidence>
<feature type="region of interest" description="Disordered" evidence="9">
    <location>
        <begin position="1027"/>
        <end position="1048"/>
    </location>
</feature>
<dbReference type="GO" id="GO:0005634">
    <property type="term" value="C:nucleus"/>
    <property type="evidence" value="ECO:0007669"/>
    <property type="project" value="UniProtKB-SubCell"/>
</dbReference>
<keyword evidence="4" id="KW-0805">Transcription regulation</keyword>
<sequence length="1082" mass="117770">MNCLINELMANNQMSKRKWDELYDTGDQSLRPDSSDARDDERPTDTEDNNTRDSSGGQCDENECNDGINSSEEPTPHKMARNMASNECSHSDDVCQSMSVSPYDSLNMCHGVADTGFQCDSVNSEISSSGISSSGNLDVMTSSDHLDDTCCEVVVATTVADVSSATTVATADAESDSAHHSDGNEANDCADNKVSCSSETVANGLPCSVFDDHDMTRSEVEVPLVDNEVDEPQQSQLVDEGQHLVAEEVVISNSTDDALNDTNECCVYGDENECPVDNSRGEPENSLSDNSNADYNYDNIPQSEEVVSQPSHGCQTDEPETTECTSEVCVQTDPNNECSSEDCVQTDPNNECSNDVCLETVYTTEECTNEVCVQTDPTNECTNEVCVGTIDPAMGVEGNAVTVESADEASNSSSVGASVLSNCSADAPTTSSSIGGHSSIDSSEVESEYKSLLKTPGKPRHKKSVIFDGVTVYYFPRSQGFTCVPSQGGSTLGMDLQHVHYKSFSMEDHAEERKRVHKEILVRQRRFAKMHENRYVNPTSSSESEEELYDEMSDISDSELEADSCYFLQPVPIRQRRALLRASGVRKIETNEKEECRDIRSSREYCGCECRIYCDPETCACSLAGIKCQVDRISFPCGCTRDGCANVTGRIEFNPLRVRTHFIHTLMRIELEKKQVWSDTTSSFSQTLPSLSLDFMLFTFSRDQELSAHHLQSSDNYVSSSSYSNNHQMISNAMNCANSQTINNFMPSITHTSTSTATSNSMNPSEPTTNSNSNSMDAYNTSPFSPDDSSYSENSDYTSDEYDDSDANEYQKFTAQTLQQPMNSLSHTTTGTASSSTISSSTTAALPPFPTISGNTGVNGVVNSHNNSFLTFTQNGQFVATNQLSSAARTLTAQSFTPQYVIHPQLYNYTDIYQRHYVLSNATATTSAAVNCSPNIANIATHPLIANNNNLQTNNSNCCEVIAVNNCNEDVHQYTDLSLSIASSSAAESLHGLLSAAAATASITEDNRLTPVSFNSDDPLSENQHLMAKESAESQESSSFTSSDSSEGDHHLLVDATEHTVKSSEDKPVVDNCENCICTVFV</sequence>
<evidence type="ECO:0000256" key="3">
    <source>
        <dbReference type="ARBA" id="ARBA00022703"/>
    </source>
</evidence>
<dbReference type="EMBL" id="OC860468">
    <property type="protein sequence ID" value="CAD7628613.1"/>
    <property type="molecule type" value="Genomic_DNA"/>
</dbReference>
<dbReference type="Pfam" id="PF16019">
    <property type="entry name" value="CSRNP_N"/>
    <property type="match status" value="1"/>
</dbReference>
<feature type="region of interest" description="Disordered" evidence="9">
    <location>
        <begin position="817"/>
        <end position="842"/>
    </location>
</feature>
<dbReference type="PANTHER" id="PTHR13580:SF9">
    <property type="entry name" value="AXIN1 UP-REGULATED 1, ISOFORM A"/>
    <property type="match status" value="1"/>
</dbReference>
<protein>
    <recommendedName>
        <fullName evidence="10">Cysteine/serine-rich nuclear protein N-terminal domain-containing protein</fullName>
    </recommendedName>
</protein>
<evidence type="ECO:0000256" key="4">
    <source>
        <dbReference type="ARBA" id="ARBA00023015"/>
    </source>
</evidence>
<accession>A0A7R9Q1B7</accession>
<gene>
    <name evidence="11" type="ORF">OSB1V03_LOCUS9034</name>
</gene>
<feature type="compositionally biased region" description="Low complexity" evidence="9">
    <location>
        <begin position="826"/>
        <end position="842"/>
    </location>
</feature>
<dbReference type="InterPro" id="IPR031972">
    <property type="entry name" value="CSRNP_N"/>
</dbReference>
<feature type="compositionally biased region" description="Low complexity" evidence="9">
    <location>
        <begin position="1034"/>
        <end position="1045"/>
    </location>
</feature>
<dbReference type="GO" id="GO:0006915">
    <property type="term" value="P:apoptotic process"/>
    <property type="evidence" value="ECO:0007669"/>
    <property type="project" value="UniProtKB-KW"/>
</dbReference>
<evidence type="ECO:0000256" key="7">
    <source>
        <dbReference type="ARBA" id="ARBA00023163"/>
    </source>
</evidence>
<dbReference type="OrthoDB" id="5946974at2759"/>
<dbReference type="EMBL" id="CAJPIZ010005893">
    <property type="protein sequence ID" value="CAG2109043.1"/>
    <property type="molecule type" value="Genomic_DNA"/>
</dbReference>
<comment type="subcellular location">
    <subcellularLocation>
        <location evidence="1">Nucleus</location>
    </subcellularLocation>
</comment>
<evidence type="ECO:0000256" key="9">
    <source>
        <dbReference type="SAM" id="MobiDB-lite"/>
    </source>
</evidence>
<keyword evidence="12" id="KW-1185">Reference proteome</keyword>
<organism evidence="11">
    <name type="scientific">Medioppia subpectinata</name>
    <dbReference type="NCBI Taxonomy" id="1979941"/>
    <lineage>
        <taxon>Eukaryota</taxon>
        <taxon>Metazoa</taxon>
        <taxon>Ecdysozoa</taxon>
        <taxon>Arthropoda</taxon>
        <taxon>Chelicerata</taxon>
        <taxon>Arachnida</taxon>
        <taxon>Acari</taxon>
        <taxon>Acariformes</taxon>
        <taxon>Sarcoptiformes</taxon>
        <taxon>Oribatida</taxon>
        <taxon>Brachypylina</taxon>
        <taxon>Oppioidea</taxon>
        <taxon>Oppiidae</taxon>
        <taxon>Medioppia</taxon>
    </lineage>
</organism>
<dbReference type="AlphaFoldDB" id="A0A7R9Q1B7"/>
<dbReference type="GO" id="GO:0000981">
    <property type="term" value="F:DNA-binding transcription factor activity, RNA polymerase II-specific"/>
    <property type="evidence" value="ECO:0007669"/>
    <property type="project" value="TreeGrafter"/>
</dbReference>
<dbReference type="InterPro" id="IPR023260">
    <property type="entry name" value="Cys/Ser-rich_nuc_prot"/>
</dbReference>